<dbReference type="Pfam" id="PF10741">
    <property type="entry name" value="T2SSM_b"/>
    <property type="match status" value="1"/>
</dbReference>
<dbReference type="Gene3D" id="3.30.70.60">
    <property type="match status" value="1"/>
</dbReference>
<keyword evidence="1" id="KW-0812">Transmembrane</keyword>
<reference evidence="2" key="1">
    <citation type="submission" date="2018-07" db="EMBL/GenBank/DDBJ databases">
        <authorList>
            <consortium name="Genoscope - CEA"/>
            <person name="William W."/>
        </authorList>
    </citation>
    <scope>NUCLEOTIDE SEQUENCE</scope>
    <source>
        <strain evidence="2">IK1</strain>
    </source>
</reference>
<dbReference type="NCBIfam" id="NF040576">
    <property type="entry name" value="T2SS_GspM_XpsM"/>
    <property type="match status" value="1"/>
</dbReference>
<name>A0A653A1V9_UNCDX</name>
<protein>
    <recommendedName>
        <fullName evidence="3">General secretion pathway protein M</fullName>
    </recommendedName>
</protein>
<evidence type="ECO:0000256" key="1">
    <source>
        <dbReference type="SAM" id="Phobius"/>
    </source>
</evidence>
<dbReference type="InterPro" id="IPR034756">
    <property type="entry name" value="T2SSM_b"/>
</dbReference>
<dbReference type="InterPro" id="IPR014717">
    <property type="entry name" value="Transl_elong_EF1B/ribsomal_bS6"/>
</dbReference>
<feature type="transmembrane region" description="Helical" evidence="1">
    <location>
        <begin position="12"/>
        <end position="29"/>
    </location>
</feature>
<keyword evidence="1" id="KW-0472">Membrane</keyword>
<keyword evidence="1" id="KW-1133">Transmembrane helix</keyword>
<proteinExistence type="predicted"/>
<organism evidence="2">
    <name type="scientific">Uncultured Desulfatiglans sp</name>
    <dbReference type="NCBI Taxonomy" id="1748965"/>
    <lineage>
        <taxon>Bacteria</taxon>
        <taxon>Pseudomonadati</taxon>
        <taxon>Thermodesulfobacteriota</taxon>
        <taxon>Desulfobacteria</taxon>
        <taxon>Desulfatiglandales</taxon>
        <taxon>Desulfatiglandaceae</taxon>
        <taxon>Desulfatiglans</taxon>
        <taxon>environmental samples</taxon>
    </lineage>
</organism>
<dbReference type="EMBL" id="UPXX01000013">
    <property type="protein sequence ID" value="VBB41984.1"/>
    <property type="molecule type" value="Genomic_DNA"/>
</dbReference>
<evidence type="ECO:0008006" key="3">
    <source>
        <dbReference type="Google" id="ProtNLM"/>
    </source>
</evidence>
<evidence type="ECO:0000313" key="2">
    <source>
        <dbReference type="EMBL" id="VBB41984.1"/>
    </source>
</evidence>
<dbReference type="AlphaFoldDB" id="A0A653A1V9"/>
<accession>A0A653A1V9</accession>
<gene>
    <name evidence="2" type="ORF">TRIP_B200124</name>
</gene>
<sequence length="185" mass="20806">MQIEWNKRTRIIVLCGLVALLGGVLFRFYPALSGMFDRSDEIASRELTLRKYRKVVESGEDVNVRIDSLRKMLGRMEAGLLKGTTPSLAAADIQSILNGIADRSKVQTKTVRVLKAEPVEGLPYMSVPVEFTVNCGIRQLKEILYQIENSPKYLTVQKVRINVVRRGRVDQIQGDVTVVGLMRKS</sequence>